<proteinExistence type="predicted"/>
<evidence type="ECO:0000313" key="3">
    <source>
        <dbReference type="EMBL" id="GGC37913.1"/>
    </source>
</evidence>
<sequence length="432" mass="48970">MVAKITTGKAIRGLLHYNENKMQQQVAKLIHAQGFMGRVDEMTLAQKLYRFQKLTNLNRRTKTNAVHISLNFSQKDKLDDDKLKYIAQTYMERIGFGKQPFLVYRHDDANHPHIHIVTTNIAQTGKRIETHNLGKTLSETARKALEVELNLVVAEEQKSSQLIYQPLEKASYGKAETKALISNIVTEVMRTYHFESFAGFKAVLAQFNIDASLVIRKGDSMHKNGLVYNILDSRGKKVSLPIKSSSIYNKPTFDRISKKALFNKKNKSDASLKLVKANLMERIMVVKTTNNCKQIGLVAFQELLKKKGVFLHLIFNESGRLYGCTYVDNLQRSVFKGSELGKDFTAQAINNAFELVGVNEENLNATSLKEKSNSSKAFDQKSTGVSNNNENFMIENSVSVFESAFEILGPDYHTKNEFDAGNLKKKRKKKKR</sequence>
<gene>
    <name evidence="3" type="ORF">GCM10010993_16040</name>
</gene>
<reference evidence="4" key="1">
    <citation type="journal article" date="2019" name="Int. J. Syst. Evol. Microbiol.">
        <title>The Global Catalogue of Microorganisms (GCM) 10K type strain sequencing project: providing services to taxonomists for standard genome sequencing and annotation.</title>
        <authorList>
            <consortium name="The Broad Institute Genomics Platform"/>
            <consortium name="The Broad Institute Genome Sequencing Center for Infectious Disease"/>
            <person name="Wu L."/>
            <person name="Ma J."/>
        </authorList>
    </citation>
    <scope>NUCLEOTIDE SEQUENCE [LARGE SCALE GENOMIC DNA]</scope>
    <source>
        <strain evidence="4">CGMCC 1.12479</strain>
    </source>
</reference>
<dbReference type="InterPro" id="IPR005094">
    <property type="entry name" value="Endonuclease_MobA/VirD2"/>
</dbReference>
<organism evidence="3 4">
    <name type="scientific">Belliella aquatica</name>
    <dbReference type="NCBI Taxonomy" id="1323734"/>
    <lineage>
        <taxon>Bacteria</taxon>
        <taxon>Pseudomonadati</taxon>
        <taxon>Bacteroidota</taxon>
        <taxon>Cytophagia</taxon>
        <taxon>Cytophagales</taxon>
        <taxon>Cyclobacteriaceae</taxon>
        <taxon>Belliella</taxon>
    </lineage>
</organism>
<dbReference type="RefSeq" id="WP_194383020.1">
    <property type="nucleotide sequence ID" value="NZ_BMFD01000004.1"/>
</dbReference>
<keyword evidence="4" id="KW-1185">Reference proteome</keyword>
<evidence type="ECO:0000313" key="4">
    <source>
        <dbReference type="Proteomes" id="UP000635885"/>
    </source>
</evidence>
<evidence type="ECO:0000256" key="1">
    <source>
        <dbReference type="SAM" id="MobiDB-lite"/>
    </source>
</evidence>
<name>A0ABQ1MIF5_9BACT</name>
<comment type="caution">
    <text evidence="3">The sequence shown here is derived from an EMBL/GenBank/DDBJ whole genome shotgun (WGS) entry which is preliminary data.</text>
</comment>
<dbReference type="Pfam" id="PF03432">
    <property type="entry name" value="Relaxase"/>
    <property type="match status" value="1"/>
</dbReference>
<dbReference type="Proteomes" id="UP000635885">
    <property type="component" value="Unassembled WGS sequence"/>
</dbReference>
<protein>
    <submittedName>
        <fullName evidence="3">Relaxase</fullName>
    </submittedName>
</protein>
<feature type="compositionally biased region" description="Basic residues" evidence="1">
    <location>
        <begin position="423"/>
        <end position="432"/>
    </location>
</feature>
<accession>A0ABQ1MIF5</accession>
<dbReference type="EMBL" id="BMFD01000004">
    <property type="protein sequence ID" value="GGC37913.1"/>
    <property type="molecule type" value="Genomic_DNA"/>
</dbReference>
<evidence type="ECO:0000259" key="2">
    <source>
        <dbReference type="Pfam" id="PF03432"/>
    </source>
</evidence>
<feature type="region of interest" description="Disordered" evidence="1">
    <location>
        <begin position="412"/>
        <end position="432"/>
    </location>
</feature>
<feature type="domain" description="MobA/VirD2-like nuclease" evidence="2">
    <location>
        <begin position="17"/>
        <end position="151"/>
    </location>
</feature>